<feature type="domain" description="DUF4232" evidence="2">
    <location>
        <begin position="3"/>
        <end position="91"/>
    </location>
</feature>
<evidence type="ECO:0000256" key="1">
    <source>
        <dbReference type="SAM" id="MobiDB-lite"/>
    </source>
</evidence>
<gene>
    <name evidence="3" type="ORF">BAU07_10780</name>
</gene>
<sequence>MSHSGTLLVLRNRGPVACTVPARPELTFLDGGGRPVLVSPRTAPGMHPGPVLLPVTVPAGAELTSVARWVSSDAYGANNCVAFESVAISLGGRMLTASLGREGHMCGPARQNPGYTVSPLGRGSGETSPGQ</sequence>
<dbReference type="EMBL" id="CP016172">
    <property type="protein sequence ID" value="ANN80391.1"/>
    <property type="molecule type" value="Genomic_DNA"/>
</dbReference>
<evidence type="ECO:0000259" key="2">
    <source>
        <dbReference type="Pfam" id="PF14016"/>
    </source>
</evidence>
<dbReference type="AlphaFoldDB" id="A0A193GLV4"/>
<accession>A0A193GLV4</accession>
<dbReference type="Proteomes" id="UP000091926">
    <property type="component" value="Chromosome"/>
</dbReference>
<reference evidence="3 4" key="1">
    <citation type="submission" date="2016-06" db="EMBL/GenBank/DDBJ databases">
        <title>Complete genome sequences of Bordetella bronchialis and Bordetella flabilis.</title>
        <authorList>
            <person name="LiPuma J.J."/>
            <person name="Spilker T."/>
        </authorList>
    </citation>
    <scope>NUCLEOTIDE SEQUENCE [LARGE SCALE GENOMIC DNA]</scope>
    <source>
        <strain evidence="3 4">AU10664</strain>
    </source>
</reference>
<dbReference type="InterPro" id="IPR025326">
    <property type="entry name" value="DUF4232"/>
</dbReference>
<protein>
    <recommendedName>
        <fullName evidence="2">DUF4232 domain-containing protein</fullName>
    </recommendedName>
</protein>
<evidence type="ECO:0000313" key="4">
    <source>
        <dbReference type="Proteomes" id="UP000091926"/>
    </source>
</evidence>
<organism evidence="3 4">
    <name type="scientific">Bordetella flabilis</name>
    <dbReference type="NCBI Taxonomy" id="463014"/>
    <lineage>
        <taxon>Bacteria</taxon>
        <taxon>Pseudomonadati</taxon>
        <taxon>Pseudomonadota</taxon>
        <taxon>Betaproteobacteria</taxon>
        <taxon>Burkholderiales</taxon>
        <taxon>Alcaligenaceae</taxon>
        <taxon>Bordetella</taxon>
    </lineage>
</organism>
<dbReference type="KEGG" id="bfz:BAU07_10780"/>
<feature type="region of interest" description="Disordered" evidence="1">
    <location>
        <begin position="107"/>
        <end position="131"/>
    </location>
</feature>
<evidence type="ECO:0000313" key="3">
    <source>
        <dbReference type="EMBL" id="ANN80391.1"/>
    </source>
</evidence>
<proteinExistence type="predicted"/>
<keyword evidence="4" id="KW-1185">Reference proteome</keyword>
<dbReference type="Pfam" id="PF14016">
    <property type="entry name" value="DUF4232"/>
    <property type="match status" value="1"/>
</dbReference>
<name>A0A193GLV4_9BORD</name>